<dbReference type="EMBL" id="BARS01000714">
    <property type="protein sequence ID" value="GAF81531.1"/>
    <property type="molecule type" value="Genomic_DNA"/>
</dbReference>
<protein>
    <submittedName>
        <fullName evidence="1">Uncharacterized protein</fullName>
    </submittedName>
</protein>
<evidence type="ECO:0000313" key="1">
    <source>
        <dbReference type="EMBL" id="GAF81531.1"/>
    </source>
</evidence>
<dbReference type="AlphaFoldDB" id="X0T2I0"/>
<comment type="caution">
    <text evidence="1">The sequence shown here is derived from an EMBL/GenBank/DDBJ whole genome shotgun (WGS) entry which is preliminary data.</text>
</comment>
<organism evidence="1">
    <name type="scientific">marine sediment metagenome</name>
    <dbReference type="NCBI Taxonomy" id="412755"/>
    <lineage>
        <taxon>unclassified sequences</taxon>
        <taxon>metagenomes</taxon>
        <taxon>ecological metagenomes</taxon>
    </lineage>
</organism>
<reference evidence="1" key="1">
    <citation type="journal article" date="2014" name="Front. Microbiol.">
        <title>High frequency of phylogenetically diverse reductive dehalogenase-homologous genes in deep subseafloor sedimentary metagenomes.</title>
        <authorList>
            <person name="Kawai M."/>
            <person name="Futagami T."/>
            <person name="Toyoda A."/>
            <person name="Takaki Y."/>
            <person name="Nishi S."/>
            <person name="Hori S."/>
            <person name="Arai W."/>
            <person name="Tsubouchi T."/>
            <person name="Morono Y."/>
            <person name="Uchiyama I."/>
            <person name="Ito T."/>
            <person name="Fujiyama A."/>
            <person name="Inagaki F."/>
            <person name="Takami H."/>
        </authorList>
    </citation>
    <scope>NUCLEOTIDE SEQUENCE</scope>
    <source>
        <strain evidence="1">Expedition CK06-06</strain>
    </source>
</reference>
<name>X0T2I0_9ZZZZ</name>
<gene>
    <name evidence="1" type="ORF">S01H1_01613</name>
</gene>
<accession>X0T2I0</accession>
<proteinExistence type="predicted"/>
<sequence length="248" mass="27599">MSKLSLCAIFLLNLCLGALAQTPPPVVLEIGLIDSDSYRGTSPPARLIVGLELSQDALYKLIHNKATLKGGRFLKGFNSFSLETDKFFESSGIHMYILELKVGDRIIRQEFEIAVEMEDQSPRVTEETPAENKEYSVLMYIGDQLVASSKKLPTSEPSKKIEVPPPPYQINPYASAAEPDYNVTGVPIFATAIALYQTIKDLTAKKDKDVRPQPIRKKSLVTSTFLRSSPDGQVYKVNATIELRTQFR</sequence>